<sequence length="267" mass="30996">MPFNVEDLRKARQALAQFKSAAVSPYHERYIFPFFAGSYFAYRKVDVLRVVAITRAISNNPSYLDVGCGYGDFLKHVREFLPDAEGMEKEGGIFYGLGIEKPEYIRIADAHWIDRKYDLVFVGWMEPGQDFRDPVARNTDVIITTLDQGISLAAEFDGHGFQRVAWWRTPSWEDVNTEIMNRYYTKMPDSKRIELAKMRGAHNFWYIYSRPHKAGIVKKALKKQLEKEQQPADCYEFESVLDECGYGYLQKLENPAAPELMWQVQFG</sequence>
<accession>K0IFJ5</accession>
<dbReference type="InParanoid" id="K0IFJ5"/>
<dbReference type="STRING" id="1237085.Ngar_c32200"/>
<dbReference type="HOGENOM" id="CLU_1052177_0_0_2"/>
<dbReference type="EMBL" id="CP002408">
    <property type="protein sequence ID" value="AFU60136.1"/>
    <property type="molecule type" value="Genomic_DNA"/>
</dbReference>
<evidence type="ECO:0008006" key="3">
    <source>
        <dbReference type="Google" id="ProtNLM"/>
    </source>
</evidence>
<gene>
    <name evidence="1" type="ordered locus">Ngar_c32200</name>
</gene>
<dbReference type="InterPro" id="IPR029063">
    <property type="entry name" value="SAM-dependent_MTases_sf"/>
</dbReference>
<dbReference type="KEGG" id="nga:Ngar_c32200"/>
<keyword evidence="2" id="KW-1185">Reference proteome</keyword>
<evidence type="ECO:0000313" key="1">
    <source>
        <dbReference type="EMBL" id="AFU60136.1"/>
    </source>
</evidence>
<reference evidence="1 2" key="1">
    <citation type="journal article" date="2012" name="Environ. Microbiol.">
        <title>The genome of the ammonia-oxidizing Candidatus Nitrososphaera gargensis: insights into metabolic versatility and environmental adaptations.</title>
        <authorList>
            <person name="Spang A."/>
            <person name="Poehlein A."/>
            <person name="Offre P."/>
            <person name="Zumbragel S."/>
            <person name="Haider S."/>
            <person name="Rychlik N."/>
            <person name="Nowka B."/>
            <person name="Schmeisser C."/>
            <person name="Lebedeva E.V."/>
            <person name="Rattei T."/>
            <person name="Bohm C."/>
            <person name="Schmid M."/>
            <person name="Galushko A."/>
            <person name="Hatzenpichler R."/>
            <person name="Weinmaier T."/>
            <person name="Daniel R."/>
            <person name="Schleper C."/>
            <person name="Spieck E."/>
            <person name="Streit W."/>
            <person name="Wagner M."/>
        </authorList>
    </citation>
    <scope>NUCLEOTIDE SEQUENCE [LARGE SCALE GENOMIC DNA]</scope>
    <source>
        <strain evidence="2">Ga9.2</strain>
    </source>
</reference>
<dbReference type="AlphaFoldDB" id="K0IFJ5"/>
<dbReference type="RefSeq" id="WP_015020669.1">
    <property type="nucleotide sequence ID" value="NC_018719.1"/>
</dbReference>
<dbReference type="GeneID" id="13797030"/>
<dbReference type="BioCyc" id="CNIT1237085:G1324-3220-MONOMER"/>
<proteinExistence type="predicted"/>
<evidence type="ECO:0000313" key="2">
    <source>
        <dbReference type="Proteomes" id="UP000008037"/>
    </source>
</evidence>
<organism evidence="1 2">
    <name type="scientific">Nitrososphaera gargensis (strain Ga9.2)</name>
    <dbReference type="NCBI Taxonomy" id="1237085"/>
    <lineage>
        <taxon>Archaea</taxon>
        <taxon>Nitrososphaerota</taxon>
        <taxon>Nitrososphaeria</taxon>
        <taxon>Nitrososphaerales</taxon>
        <taxon>Nitrososphaeraceae</taxon>
        <taxon>Nitrososphaera</taxon>
    </lineage>
</organism>
<protein>
    <recommendedName>
        <fullName evidence="3">Class I SAM-dependent methyltransferase</fullName>
    </recommendedName>
</protein>
<dbReference type="SUPFAM" id="SSF53335">
    <property type="entry name" value="S-adenosyl-L-methionine-dependent methyltransferases"/>
    <property type="match status" value="1"/>
</dbReference>
<name>K0IFJ5_NITGG</name>
<dbReference type="Proteomes" id="UP000008037">
    <property type="component" value="Chromosome"/>
</dbReference>